<evidence type="ECO:0000256" key="6">
    <source>
        <dbReference type="SAM" id="MobiDB-lite"/>
    </source>
</evidence>
<organism evidence="8 9">
    <name type="scientific">Malus domestica</name>
    <name type="common">Apple</name>
    <name type="synonym">Pyrus malus</name>
    <dbReference type="NCBI Taxonomy" id="3750"/>
    <lineage>
        <taxon>Eukaryota</taxon>
        <taxon>Viridiplantae</taxon>
        <taxon>Streptophyta</taxon>
        <taxon>Embryophyta</taxon>
        <taxon>Tracheophyta</taxon>
        <taxon>Spermatophyta</taxon>
        <taxon>Magnoliopsida</taxon>
        <taxon>eudicotyledons</taxon>
        <taxon>Gunneridae</taxon>
        <taxon>Pentapetalae</taxon>
        <taxon>rosids</taxon>
        <taxon>fabids</taxon>
        <taxon>Rosales</taxon>
        <taxon>Rosaceae</taxon>
        <taxon>Amygdaloideae</taxon>
        <taxon>Maleae</taxon>
        <taxon>Malus</taxon>
    </lineage>
</organism>
<dbReference type="Pfam" id="PF03106">
    <property type="entry name" value="WRKY"/>
    <property type="match status" value="1"/>
</dbReference>
<evidence type="ECO:0000313" key="8">
    <source>
        <dbReference type="EMBL" id="RXH96335.1"/>
    </source>
</evidence>
<comment type="subcellular location">
    <subcellularLocation>
        <location evidence="1">Nucleus</location>
    </subcellularLocation>
</comment>
<dbReference type="AlphaFoldDB" id="A0A498JMN9"/>
<evidence type="ECO:0000256" key="3">
    <source>
        <dbReference type="ARBA" id="ARBA00023125"/>
    </source>
</evidence>
<proteinExistence type="predicted"/>
<feature type="compositionally biased region" description="Polar residues" evidence="6">
    <location>
        <begin position="51"/>
        <end position="61"/>
    </location>
</feature>
<dbReference type="InterPro" id="IPR003657">
    <property type="entry name" value="WRKY_dom"/>
</dbReference>
<evidence type="ECO:0000313" key="9">
    <source>
        <dbReference type="Proteomes" id="UP000290289"/>
    </source>
</evidence>
<dbReference type="PROSITE" id="PS50811">
    <property type="entry name" value="WRKY"/>
    <property type="match status" value="1"/>
</dbReference>
<dbReference type="PANTHER" id="PTHR31429">
    <property type="entry name" value="WRKY TRANSCRIPTION FACTOR 36-RELATED"/>
    <property type="match status" value="1"/>
</dbReference>
<evidence type="ECO:0000256" key="1">
    <source>
        <dbReference type="ARBA" id="ARBA00004123"/>
    </source>
</evidence>
<dbReference type="InterPro" id="IPR044810">
    <property type="entry name" value="WRKY_plant"/>
</dbReference>
<dbReference type="GO" id="GO:0005634">
    <property type="term" value="C:nucleus"/>
    <property type="evidence" value="ECO:0007669"/>
    <property type="project" value="UniProtKB-SubCell"/>
</dbReference>
<feature type="compositionally biased region" description="Polar residues" evidence="6">
    <location>
        <begin position="69"/>
        <end position="81"/>
    </location>
</feature>
<dbReference type="GO" id="GO:0003700">
    <property type="term" value="F:DNA-binding transcription factor activity"/>
    <property type="evidence" value="ECO:0007669"/>
    <property type="project" value="InterPro"/>
</dbReference>
<comment type="caution">
    <text evidence="8">The sequence shown here is derived from an EMBL/GenBank/DDBJ whole genome shotgun (WGS) entry which is preliminary data.</text>
</comment>
<dbReference type="Gene3D" id="2.20.25.80">
    <property type="entry name" value="WRKY domain"/>
    <property type="match status" value="1"/>
</dbReference>
<keyword evidence="4" id="KW-0804">Transcription</keyword>
<protein>
    <recommendedName>
        <fullName evidence="7">WRKY domain-containing protein</fullName>
    </recommendedName>
</protein>
<dbReference type="FunFam" id="2.20.25.80:FF:000002">
    <property type="entry name" value="probable WRKY transcription factor 31"/>
    <property type="match status" value="1"/>
</dbReference>
<reference evidence="8 9" key="1">
    <citation type="submission" date="2018-10" db="EMBL/GenBank/DDBJ databases">
        <title>A high-quality apple genome assembly.</title>
        <authorList>
            <person name="Hu J."/>
        </authorList>
    </citation>
    <scope>NUCLEOTIDE SEQUENCE [LARGE SCALE GENOMIC DNA]</scope>
    <source>
        <strain evidence="9">cv. HFTH1</strain>
        <tissue evidence="8">Young leaf</tissue>
    </source>
</reference>
<dbReference type="SUPFAM" id="SSF118290">
    <property type="entry name" value="WRKY DNA-binding domain"/>
    <property type="match status" value="1"/>
</dbReference>
<feature type="region of interest" description="Disordered" evidence="6">
    <location>
        <begin position="176"/>
        <end position="206"/>
    </location>
</feature>
<evidence type="ECO:0000256" key="4">
    <source>
        <dbReference type="ARBA" id="ARBA00023163"/>
    </source>
</evidence>
<gene>
    <name evidence="8" type="ORF">DVH24_008839</name>
</gene>
<evidence type="ECO:0000256" key="5">
    <source>
        <dbReference type="ARBA" id="ARBA00023242"/>
    </source>
</evidence>
<feature type="region of interest" description="Disordered" evidence="6">
    <location>
        <begin position="218"/>
        <end position="250"/>
    </location>
</feature>
<keyword evidence="3" id="KW-0238">DNA-binding</keyword>
<keyword evidence="2" id="KW-0805">Transcription regulation</keyword>
<dbReference type="InterPro" id="IPR036576">
    <property type="entry name" value="WRKY_dom_sf"/>
</dbReference>
<evidence type="ECO:0000259" key="7">
    <source>
        <dbReference type="PROSITE" id="PS50811"/>
    </source>
</evidence>
<dbReference type="PANTHER" id="PTHR31429:SF86">
    <property type="entry name" value="WRKY TRANSCRIPTION FACTOR 61-RELATED"/>
    <property type="match status" value="1"/>
</dbReference>
<feature type="region of interest" description="Disordered" evidence="6">
    <location>
        <begin position="641"/>
        <end position="683"/>
    </location>
</feature>
<feature type="compositionally biased region" description="Low complexity" evidence="6">
    <location>
        <begin position="651"/>
        <end position="671"/>
    </location>
</feature>
<accession>A0A498JMN9</accession>
<feature type="domain" description="WRKY" evidence="7">
    <location>
        <begin position="285"/>
        <end position="351"/>
    </location>
</feature>
<name>A0A498JMN9_MALDO</name>
<dbReference type="SMART" id="SM00774">
    <property type="entry name" value="WRKY"/>
    <property type="match status" value="1"/>
</dbReference>
<feature type="region of interest" description="Disordered" evidence="6">
    <location>
        <begin position="432"/>
        <end position="468"/>
    </location>
</feature>
<feature type="region of interest" description="Disordered" evidence="6">
    <location>
        <begin position="1"/>
        <end position="101"/>
    </location>
</feature>
<dbReference type="EMBL" id="RDQH01000332">
    <property type="protein sequence ID" value="RXH96335.1"/>
    <property type="molecule type" value="Genomic_DNA"/>
</dbReference>
<feature type="compositionally biased region" description="Basic and acidic residues" evidence="6">
    <location>
        <begin position="237"/>
        <end position="246"/>
    </location>
</feature>
<dbReference type="Proteomes" id="UP000290289">
    <property type="component" value="Chromosome 6"/>
</dbReference>
<keyword evidence="5" id="KW-0539">Nucleus</keyword>
<evidence type="ECO:0000256" key="2">
    <source>
        <dbReference type="ARBA" id="ARBA00023015"/>
    </source>
</evidence>
<keyword evidence="9" id="KW-1185">Reference proteome</keyword>
<sequence length="683" mass="73400">MEAALGKSNSHGGSEREEKTVVLESSSIADDQEAGSREEIVLKVGNGRPCQENNEVKSSSPKQKDLSCKQISTTSNTNLKGSSAEPDHSAASTSPSIKEKDCQLESARAEMGEVREENQRLKKYLDRITEEYQTLQMQLYDIQQKANKSKDIAIPSTNKNYDQDEESELVSLSLGSFSGKPKWNQKNDKNPSTSQGKVENESDGESLSLGLDCKYEAPKSSATTDQVPLANPSPRSSLEEVPKEEAGETWPPRKVLKTVRSSGMEDEVVQQSPAKKARVSVRVRCDTPTMNDGCQWRKYGQKIAKGNPCPRAYYRCTIAPSCPVRKQVQRCAEDMSILITTYEGNHNHPLPMSATAMASTTSAAASMLLSGSSSSSSGHLNPSATATSTTAAHDLHGYNFYLSDNSKSRFYTPNSSLSSSLPTVILDLTSKPSSTSNSMSHFNKFSSSSSSSHQLYPPTSLNFGSNSESSTNMSWSNNGLLPYGTHLPPYNISNKNQSAPLSSLGIRQQPMQNNIYQNYMQKNINPHPNPPQGVPHQFQPDSIAAATKAITSDPSFQSALAAALTSIIGSNSTVGTTGIAGTLGHINQAGGGDSSISLAQKFKWNDHFPGSTTTTTSSSSPFLQSQIGNNSSSIGCASSYLNKTTPPNSQPGSLMFLPPSLPFSSAPKSASTSPDDTRDHKSL</sequence>
<feature type="compositionally biased region" description="Low complexity" evidence="6">
    <location>
        <begin position="432"/>
        <end position="453"/>
    </location>
</feature>
<dbReference type="GO" id="GO:0043565">
    <property type="term" value="F:sequence-specific DNA binding"/>
    <property type="evidence" value="ECO:0007669"/>
    <property type="project" value="InterPro"/>
</dbReference>